<name>A0A173MFQ7_9BACT</name>
<proteinExistence type="inferred from homology"/>
<dbReference type="SMART" id="SM00822">
    <property type="entry name" value="PKS_KR"/>
    <property type="match status" value="1"/>
</dbReference>
<keyword evidence="2" id="KW-0560">Oxidoreductase</keyword>
<dbReference type="Proteomes" id="UP000186917">
    <property type="component" value="Unassembled WGS sequence"/>
</dbReference>
<organism evidence="4 5">
    <name type="scientific">Filimonas lacunae</name>
    <dbReference type="NCBI Taxonomy" id="477680"/>
    <lineage>
        <taxon>Bacteria</taxon>
        <taxon>Pseudomonadati</taxon>
        <taxon>Bacteroidota</taxon>
        <taxon>Chitinophagia</taxon>
        <taxon>Chitinophagales</taxon>
        <taxon>Chitinophagaceae</taxon>
        <taxon>Filimonas</taxon>
    </lineage>
</organism>
<protein>
    <submittedName>
        <fullName evidence="4">Short-chain dehydrogenase</fullName>
    </submittedName>
</protein>
<dbReference type="RefSeq" id="WP_076380681.1">
    <property type="nucleotide sequence ID" value="NZ_AP017422.1"/>
</dbReference>
<dbReference type="PANTHER" id="PTHR24320">
    <property type="entry name" value="RETINOL DEHYDROGENASE"/>
    <property type="match status" value="1"/>
</dbReference>
<keyword evidence="5" id="KW-1185">Reference proteome</keyword>
<evidence type="ECO:0000259" key="3">
    <source>
        <dbReference type="SMART" id="SM00822"/>
    </source>
</evidence>
<dbReference type="AlphaFoldDB" id="A0A173MFQ7"/>
<evidence type="ECO:0000256" key="1">
    <source>
        <dbReference type="ARBA" id="ARBA00006484"/>
    </source>
</evidence>
<evidence type="ECO:0000313" key="4">
    <source>
        <dbReference type="EMBL" id="SIT26900.1"/>
    </source>
</evidence>
<dbReference type="GO" id="GO:0016491">
    <property type="term" value="F:oxidoreductase activity"/>
    <property type="evidence" value="ECO:0007669"/>
    <property type="project" value="UniProtKB-KW"/>
</dbReference>
<dbReference type="PRINTS" id="PR00081">
    <property type="entry name" value="GDHRDH"/>
</dbReference>
<feature type="domain" description="Ketoreductase" evidence="3">
    <location>
        <begin position="8"/>
        <end position="211"/>
    </location>
</feature>
<comment type="similarity">
    <text evidence="1">Belongs to the short-chain dehydrogenases/reductases (SDR) family.</text>
</comment>
<dbReference type="OrthoDB" id="597510at2"/>
<dbReference type="KEGG" id="fln:FLA_2440"/>
<dbReference type="SUPFAM" id="SSF51735">
    <property type="entry name" value="NAD(P)-binding Rossmann-fold domains"/>
    <property type="match status" value="1"/>
</dbReference>
<dbReference type="InterPro" id="IPR036291">
    <property type="entry name" value="NAD(P)-bd_dom_sf"/>
</dbReference>
<accession>A0A173MFQ7</accession>
<sequence length="303" mass="32156">MVGSNKDKAYVITGPTSGIGYATALELSKHGIVILVGRNAEKLNKVKKVIEDMGKNAIPVICDVSDMNSVKKAGQQIIALRLPIAGLLNNAGIMPAKATKSAQGWDKTFATNYLGAFTLTEVLAPHLPDGANVVFIASAIEDPERKPAKIMGMKGGRYLSVAASADGNWKPGGAKMPGIDAYATSKLCVLAAAMALARENPRLHYHAVEPGITRGTKLGGEELNPIVHKVFGYLMSVIPPFSRYSSTPEKSAKTITKILTETSGKTGVYFDEKGTPMLGSVLSQDVNFQDSVVAETRALLKTI</sequence>
<dbReference type="Gene3D" id="3.40.50.720">
    <property type="entry name" value="NAD(P)-binding Rossmann-like Domain"/>
    <property type="match status" value="1"/>
</dbReference>
<dbReference type="Pfam" id="PF00106">
    <property type="entry name" value="adh_short"/>
    <property type="match status" value="1"/>
</dbReference>
<dbReference type="InterPro" id="IPR002347">
    <property type="entry name" value="SDR_fam"/>
</dbReference>
<reference evidence="5" key="1">
    <citation type="submission" date="2017-01" db="EMBL/GenBank/DDBJ databases">
        <authorList>
            <person name="Varghese N."/>
            <person name="Submissions S."/>
        </authorList>
    </citation>
    <scope>NUCLEOTIDE SEQUENCE [LARGE SCALE GENOMIC DNA]</scope>
    <source>
        <strain evidence="5">DSM 21054</strain>
    </source>
</reference>
<evidence type="ECO:0000313" key="5">
    <source>
        <dbReference type="Proteomes" id="UP000186917"/>
    </source>
</evidence>
<dbReference type="PANTHER" id="PTHR24320:SF148">
    <property type="entry name" value="NAD(P)-BINDING ROSSMANN-FOLD SUPERFAMILY PROTEIN"/>
    <property type="match status" value="1"/>
</dbReference>
<gene>
    <name evidence="4" type="ORF">SAMN05421788_10778</name>
</gene>
<evidence type="ECO:0000256" key="2">
    <source>
        <dbReference type="ARBA" id="ARBA00023002"/>
    </source>
</evidence>
<dbReference type="EMBL" id="FTOR01000007">
    <property type="protein sequence ID" value="SIT26900.1"/>
    <property type="molecule type" value="Genomic_DNA"/>
</dbReference>
<dbReference type="InterPro" id="IPR057326">
    <property type="entry name" value="KR_dom"/>
</dbReference>
<dbReference type="STRING" id="477680.SAMN05421788_10778"/>